<evidence type="ECO:0000259" key="5">
    <source>
        <dbReference type="Pfam" id="PF11806"/>
    </source>
</evidence>
<dbReference type="EMBL" id="BOMF01000122">
    <property type="protein sequence ID" value="GID49193.1"/>
    <property type="molecule type" value="Genomic_DNA"/>
</dbReference>
<evidence type="ECO:0000313" key="6">
    <source>
        <dbReference type="EMBL" id="GID49193.1"/>
    </source>
</evidence>
<dbReference type="RefSeq" id="WP_204299319.1">
    <property type="nucleotide sequence ID" value="NZ_BAAAGQ010000026.1"/>
</dbReference>
<organism evidence="6">
    <name type="scientific">Actinoplanes campanulatus</name>
    <dbReference type="NCBI Taxonomy" id="113559"/>
    <lineage>
        <taxon>Bacteria</taxon>
        <taxon>Bacillati</taxon>
        <taxon>Actinomycetota</taxon>
        <taxon>Actinomycetes</taxon>
        <taxon>Micromonosporales</taxon>
        <taxon>Micromonosporaceae</taxon>
        <taxon>Actinoplanes</taxon>
    </lineage>
</organism>
<dbReference type="InterPro" id="IPR000801">
    <property type="entry name" value="Esterase-like"/>
</dbReference>
<dbReference type="InterPro" id="IPR021764">
    <property type="entry name" value="Enterochelin_esterase_N"/>
</dbReference>
<dbReference type="InterPro" id="IPR050583">
    <property type="entry name" value="Mycobacterial_A85_antigen"/>
</dbReference>
<dbReference type="InterPro" id="IPR013783">
    <property type="entry name" value="Ig-like_fold"/>
</dbReference>
<dbReference type="SUPFAM" id="SSF81296">
    <property type="entry name" value="E set domains"/>
    <property type="match status" value="1"/>
</dbReference>
<evidence type="ECO:0000256" key="1">
    <source>
        <dbReference type="ARBA" id="ARBA00004496"/>
    </source>
</evidence>
<evidence type="ECO:0000256" key="3">
    <source>
        <dbReference type="ARBA" id="ARBA00022801"/>
    </source>
</evidence>
<dbReference type="PANTHER" id="PTHR48098:SF3">
    <property type="entry name" value="IRON(III) ENTEROBACTIN ESTERASE"/>
    <property type="match status" value="1"/>
</dbReference>
<feature type="domain" description="Enterochelin esterase N-terminal" evidence="5">
    <location>
        <begin position="43"/>
        <end position="146"/>
    </location>
</feature>
<dbReference type="InterPro" id="IPR014756">
    <property type="entry name" value="Ig_E-set"/>
</dbReference>
<evidence type="ECO:0000256" key="4">
    <source>
        <dbReference type="ARBA" id="ARBA00024201"/>
    </source>
</evidence>
<reference evidence="6" key="1">
    <citation type="submission" date="2021-01" db="EMBL/GenBank/DDBJ databases">
        <title>Whole genome shotgun sequence of Actinoplanes capillaceus NBRC 16408.</title>
        <authorList>
            <person name="Komaki H."/>
            <person name="Tamura T."/>
        </authorList>
    </citation>
    <scope>NUCLEOTIDE SEQUENCE [LARGE SCALE GENOMIC DNA]</scope>
    <source>
        <strain evidence="6">NBRC 16408</strain>
    </source>
</reference>
<proteinExistence type="inferred from homology"/>
<protein>
    <recommendedName>
        <fullName evidence="5">Enterochelin esterase N-terminal domain-containing protein</fullName>
    </recommendedName>
</protein>
<name>A0ABQ3WSK2_9ACTN</name>
<dbReference type="PANTHER" id="PTHR48098">
    <property type="entry name" value="ENTEROCHELIN ESTERASE-RELATED"/>
    <property type="match status" value="1"/>
</dbReference>
<dbReference type="Gene3D" id="3.40.50.1820">
    <property type="entry name" value="alpha/beta hydrolase"/>
    <property type="match status" value="1"/>
</dbReference>
<gene>
    <name evidence="6" type="ORF">Aca07nite_64680</name>
</gene>
<dbReference type="SUPFAM" id="SSF53474">
    <property type="entry name" value="alpha/beta-Hydrolases"/>
    <property type="match status" value="1"/>
</dbReference>
<keyword evidence="3" id="KW-0378">Hydrolase</keyword>
<accession>A0ABQ3WSK2</accession>
<keyword evidence="2" id="KW-0963">Cytoplasm</keyword>
<evidence type="ECO:0000256" key="2">
    <source>
        <dbReference type="ARBA" id="ARBA00022490"/>
    </source>
</evidence>
<comment type="subcellular location">
    <subcellularLocation>
        <location evidence="1">Cytoplasm</location>
    </subcellularLocation>
</comment>
<comment type="similarity">
    <text evidence="4">Belongs to the Fes family.</text>
</comment>
<dbReference type="Gene3D" id="2.60.40.10">
    <property type="entry name" value="Immunoglobulins"/>
    <property type="match status" value="1"/>
</dbReference>
<comment type="caution">
    <text evidence="6">The sequence shown here is derived from an EMBL/GenBank/DDBJ whole genome shotgun (WGS) entry which is preliminary data.</text>
</comment>
<dbReference type="Pfam" id="PF00756">
    <property type="entry name" value="Esterase"/>
    <property type="match status" value="1"/>
</dbReference>
<sequence length="391" mass="42609">MLSPRIAALLEDSTPEAVDRFWAEITVTGTPLVEPYDGGRSLVTFLWRGEATAIRAWFNIDVPLTRLPGTDLWHGSAVYPSDLRTIYCLVHDDTERVPHLPTTSGPTLIDPGNPKIFHLPADPDDPTDSDAWASILELPDAPPTMWTSPQPDTPAGLLHTDTLPSTVRGTDVRATVYLPLGADPADLPVIVVFDGYAGQTMMRMPAILDNLIAAGRIAPMAALFVHGRDENRNNDLTPGVPIEQFVVDELLPWARDTWKVGSPDGGNVVAGMSRGGLVAAFLALRRPDLFRAAIAHSGSFWWPSPNAGEPGRLIRDVTRATPADVRFYLDVGLLETMQGPHGAPSQLDACRSMRTALLDRGFPVTYREFPGGHDYVNWQHNFADAILATCT</sequence>
<dbReference type="InterPro" id="IPR029058">
    <property type="entry name" value="AB_hydrolase_fold"/>
</dbReference>
<dbReference type="Pfam" id="PF11806">
    <property type="entry name" value="Enterochelin_N"/>
    <property type="match status" value="1"/>
</dbReference>